<dbReference type="CDD" id="cd00383">
    <property type="entry name" value="trans_reg_C"/>
    <property type="match status" value="1"/>
</dbReference>
<dbReference type="Gene3D" id="1.10.10.10">
    <property type="entry name" value="Winged helix-like DNA-binding domain superfamily/Winged helix DNA-binding domain"/>
    <property type="match status" value="1"/>
</dbReference>
<feature type="domain" description="OmpR/PhoB-type" evidence="3">
    <location>
        <begin position="103"/>
        <end position="203"/>
    </location>
</feature>
<dbReference type="InterPro" id="IPR016032">
    <property type="entry name" value="Sig_transdc_resp-reg_C-effctor"/>
</dbReference>
<dbReference type="AlphaFoldDB" id="A0A916YVR3"/>
<dbReference type="InterPro" id="IPR036388">
    <property type="entry name" value="WH-like_DNA-bd_sf"/>
</dbReference>
<proteinExistence type="predicted"/>
<protein>
    <recommendedName>
        <fullName evidence="3">OmpR/PhoB-type domain-containing protein</fullName>
    </recommendedName>
</protein>
<evidence type="ECO:0000259" key="3">
    <source>
        <dbReference type="PROSITE" id="PS51755"/>
    </source>
</evidence>
<keyword evidence="5" id="KW-1185">Reference proteome</keyword>
<dbReference type="GO" id="GO:0003677">
    <property type="term" value="F:DNA binding"/>
    <property type="evidence" value="ECO:0007669"/>
    <property type="project" value="UniProtKB-UniRule"/>
</dbReference>
<keyword evidence="1 2" id="KW-0238">DNA-binding</keyword>
<dbReference type="InterPro" id="IPR001867">
    <property type="entry name" value="OmpR/PhoB-type_DNA-bd"/>
</dbReference>
<evidence type="ECO:0000313" key="5">
    <source>
        <dbReference type="Proteomes" id="UP000612349"/>
    </source>
</evidence>
<comment type="caution">
    <text evidence="4">The sequence shown here is derived from an EMBL/GenBank/DDBJ whole genome shotgun (WGS) entry which is preliminary data.</text>
</comment>
<reference evidence="4" key="2">
    <citation type="submission" date="2020-09" db="EMBL/GenBank/DDBJ databases">
        <authorList>
            <person name="Sun Q."/>
            <person name="Zhou Y."/>
        </authorList>
    </citation>
    <scope>NUCLEOTIDE SEQUENCE</scope>
    <source>
        <strain evidence="4">CGMCC 1.15360</strain>
    </source>
</reference>
<dbReference type="Proteomes" id="UP000612349">
    <property type="component" value="Unassembled WGS sequence"/>
</dbReference>
<dbReference type="EMBL" id="BMIP01000002">
    <property type="protein sequence ID" value="GGD62771.1"/>
    <property type="molecule type" value="Genomic_DNA"/>
</dbReference>
<feature type="DNA-binding region" description="OmpR/PhoB-type" evidence="2">
    <location>
        <begin position="103"/>
        <end position="203"/>
    </location>
</feature>
<name>A0A916YVR3_9SPHN</name>
<evidence type="ECO:0000256" key="1">
    <source>
        <dbReference type="ARBA" id="ARBA00023125"/>
    </source>
</evidence>
<reference evidence="4" key="1">
    <citation type="journal article" date="2014" name="Int. J. Syst. Evol. Microbiol.">
        <title>Complete genome sequence of Corynebacterium casei LMG S-19264T (=DSM 44701T), isolated from a smear-ripened cheese.</title>
        <authorList>
            <consortium name="US DOE Joint Genome Institute (JGI-PGF)"/>
            <person name="Walter F."/>
            <person name="Albersmeier A."/>
            <person name="Kalinowski J."/>
            <person name="Ruckert C."/>
        </authorList>
    </citation>
    <scope>NUCLEOTIDE SEQUENCE</scope>
    <source>
        <strain evidence="4">CGMCC 1.15360</strain>
    </source>
</reference>
<sequence>MPDFDPKLNTDSGITQLSSADLGEWRAAATNLGTALPAIGACCVSLSDANANARIVAARSAGRAVLALATRAQTRARQAALKAGASEFLTTGPILPAELLARVTLLATGSALPDGLSLRASHLEIADKAHPLQERETAIMAMLIAAKGGFVTHESMLTLWGENADDRQYLRVAIAKLRRRIEPEPDLPRFILSEPGIGYRMGNGMACTPPG</sequence>
<dbReference type="GO" id="GO:0000160">
    <property type="term" value="P:phosphorelay signal transduction system"/>
    <property type="evidence" value="ECO:0007669"/>
    <property type="project" value="InterPro"/>
</dbReference>
<dbReference type="PROSITE" id="PS51755">
    <property type="entry name" value="OMPR_PHOB"/>
    <property type="match status" value="1"/>
</dbReference>
<evidence type="ECO:0000313" key="4">
    <source>
        <dbReference type="EMBL" id="GGD62771.1"/>
    </source>
</evidence>
<dbReference type="SMART" id="SM00862">
    <property type="entry name" value="Trans_reg_C"/>
    <property type="match status" value="1"/>
</dbReference>
<accession>A0A916YVR3</accession>
<organism evidence="4 5">
    <name type="scientific">Croceicoccus mobilis</name>
    <dbReference type="NCBI Taxonomy" id="1703339"/>
    <lineage>
        <taxon>Bacteria</taxon>
        <taxon>Pseudomonadati</taxon>
        <taxon>Pseudomonadota</taxon>
        <taxon>Alphaproteobacteria</taxon>
        <taxon>Sphingomonadales</taxon>
        <taxon>Erythrobacteraceae</taxon>
        <taxon>Croceicoccus</taxon>
    </lineage>
</organism>
<dbReference type="OrthoDB" id="7432941at2"/>
<gene>
    <name evidence="4" type="ORF">GCM10010990_10280</name>
</gene>
<dbReference type="GO" id="GO:0006355">
    <property type="term" value="P:regulation of DNA-templated transcription"/>
    <property type="evidence" value="ECO:0007669"/>
    <property type="project" value="InterPro"/>
</dbReference>
<dbReference type="SUPFAM" id="SSF46894">
    <property type="entry name" value="C-terminal effector domain of the bipartite response regulators"/>
    <property type="match status" value="1"/>
</dbReference>
<dbReference type="Pfam" id="PF00486">
    <property type="entry name" value="Trans_reg_C"/>
    <property type="match status" value="1"/>
</dbReference>
<evidence type="ECO:0000256" key="2">
    <source>
        <dbReference type="PROSITE-ProRule" id="PRU01091"/>
    </source>
</evidence>